<feature type="domain" description="HTH arsR-type" evidence="4">
    <location>
        <begin position="22"/>
        <end position="116"/>
    </location>
</feature>
<evidence type="ECO:0000313" key="6">
    <source>
        <dbReference type="Proteomes" id="UP000000269"/>
    </source>
</evidence>
<evidence type="ECO:0000256" key="1">
    <source>
        <dbReference type="ARBA" id="ARBA00023015"/>
    </source>
</evidence>
<dbReference type="Proteomes" id="UP000000269">
    <property type="component" value="Chromosome"/>
</dbReference>
<evidence type="ECO:0000259" key="4">
    <source>
        <dbReference type="PROSITE" id="PS50987"/>
    </source>
</evidence>
<dbReference type="PROSITE" id="PS50987">
    <property type="entry name" value="HTH_ARSR_2"/>
    <property type="match status" value="1"/>
</dbReference>
<dbReference type="AlphaFoldDB" id="A8MGX3"/>
<dbReference type="PANTHER" id="PTHR33154:SF36">
    <property type="entry name" value="TRANSCRIPTIONAL REGULATOR"/>
    <property type="match status" value="1"/>
</dbReference>
<dbReference type="Gene3D" id="1.10.10.10">
    <property type="entry name" value="Winged helix-like DNA-binding domain superfamily/Winged helix DNA-binding domain"/>
    <property type="match status" value="1"/>
</dbReference>
<dbReference type="HOGENOM" id="CLU_097806_5_3_9"/>
<dbReference type="GO" id="GO:0003677">
    <property type="term" value="F:DNA binding"/>
    <property type="evidence" value="ECO:0007669"/>
    <property type="project" value="UniProtKB-KW"/>
</dbReference>
<accession>A8MGX3</accession>
<gene>
    <name evidence="5" type="ordered locus">Clos_1121</name>
</gene>
<evidence type="ECO:0000256" key="3">
    <source>
        <dbReference type="ARBA" id="ARBA00023163"/>
    </source>
</evidence>
<dbReference type="InterPro" id="IPR036390">
    <property type="entry name" value="WH_DNA-bd_sf"/>
</dbReference>
<dbReference type="InterPro" id="IPR011991">
    <property type="entry name" value="ArsR-like_HTH"/>
</dbReference>
<dbReference type="PRINTS" id="PR00778">
    <property type="entry name" value="HTHARSR"/>
</dbReference>
<evidence type="ECO:0000256" key="2">
    <source>
        <dbReference type="ARBA" id="ARBA00023125"/>
    </source>
</evidence>
<evidence type="ECO:0000313" key="5">
    <source>
        <dbReference type="EMBL" id="ABW18667.1"/>
    </source>
</evidence>
<reference evidence="6" key="1">
    <citation type="submission" date="2007-10" db="EMBL/GenBank/DDBJ databases">
        <title>Complete genome of Alkaliphilus oremlandii OhILAs.</title>
        <authorList>
            <person name="Copeland A."/>
            <person name="Lucas S."/>
            <person name="Lapidus A."/>
            <person name="Barry K."/>
            <person name="Detter J.C."/>
            <person name="Glavina del Rio T."/>
            <person name="Hammon N."/>
            <person name="Israni S."/>
            <person name="Dalin E."/>
            <person name="Tice H."/>
            <person name="Pitluck S."/>
            <person name="Chain P."/>
            <person name="Malfatti S."/>
            <person name="Shin M."/>
            <person name="Vergez L."/>
            <person name="Schmutz J."/>
            <person name="Larimer F."/>
            <person name="Land M."/>
            <person name="Hauser L."/>
            <person name="Kyrpides N."/>
            <person name="Mikhailova N."/>
            <person name="Stolz J.F."/>
            <person name="Dawson A."/>
            <person name="Fisher E."/>
            <person name="Crable B."/>
            <person name="Perera E."/>
            <person name="Lisak J."/>
            <person name="Ranganathan M."/>
            <person name="Basu P."/>
            <person name="Richardson P."/>
        </authorList>
    </citation>
    <scope>NUCLEOTIDE SEQUENCE [LARGE SCALE GENOMIC DNA]</scope>
    <source>
        <strain evidence="6">OhILAs</strain>
    </source>
</reference>
<protein>
    <submittedName>
        <fullName evidence="5">Transcriptional regulator, ArsR family</fullName>
    </submittedName>
</protein>
<dbReference type="STRING" id="350688.Clos_1121"/>
<dbReference type="CDD" id="cd00090">
    <property type="entry name" value="HTH_ARSR"/>
    <property type="match status" value="1"/>
</dbReference>
<name>A8MGX3_ALKOO</name>
<keyword evidence="2" id="KW-0238">DNA-binding</keyword>
<dbReference type="KEGG" id="aoe:Clos_1121"/>
<dbReference type="Pfam" id="PF01022">
    <property type="entry name" value="HTH_5"/>
    <property type="match status" value="1"/>
</dbReference>
<organism evidence="5 6">
    <name type="scientific">Alkaliphilus oremlandii (strain OhILAs)</name>
    <name type="common">Clostridium oremlandii (strain OhILAs)</name>
    <dbReference type="NCBI Taxonomy" id="350688"/>
    <lineage>
        <taxon>Bacteria</taxon>
        <taxon>Bacillati</taxon>
        <taxon>Bacillota</taxon>
        <taxon>Clostridia</taxon>
        <taxon>Peptostreptococcales</taxon>
        <taxon>Natronincolaceae</taxon>
        <taxon>Alkaliphilus</taxon>
    </lineage>
</organism>
<proteinExistence type="predicted"/>
<dbReference type="eggNOG" id="COG0640">
    <property type="taxonomic scope" value="Bacteria"/>
</dbReference>
<dbReference type="InterPro" id="IPR036388">
    <property type="entry name" value="WH-like_DNA-bd_sf"/>
</dbReference>
<sequence>MKILCYIFMREGIDMTGQLKNEDIMRLKLLSKFFKGFADYNRLCIFESLMDSEKTVSEIIEYTGFSQSKISNHLKCLRESDLVDARQDGKYTYYCIKDDKIRTILSIANDSVKDVSEEKYNCMRY</sequence>
<dbReference type="InterPro" id="IPR001845">
    <property type="entry name" value="HTH_ArsR_DNA-bd_dom"/>
</dbReference>
<dbReference type="SUPFAM" id="SSF46785">
    <property type="entry name" value="Winged helix' DNA-binding domain"/>
    <property type="match status" value="1"/>
</dbReference>
<dbReference type="GO" id="GO:0003700">
    <property type="term" value="F:DNA-binding transcription factor activity"/>
    <property type="evidence" value="ECO:0007669"/>
    <property type="project" value="InterPro"/>
</dbReference>
<dbReference type="EMBL" id="CP000853">
    <property type="protein sequence ID" value="ABW18667.1"/>
    <property type="molecule type" value="Genomic_DNA"/>
</dbReference>
<dbReference type="InterPro" id="IPR051081">
    <property type="entry name" value="HTH_MetalResp_TranReg"/>
</dbReference>
<keyword evidence="6" id="KW-1185">Reference proteome</keyword>
<keyword evidence="3" id="KW-0804">Transcription</keyword>
<dbReference type="SMART" id="SM00418">
    <property type="entry name" value="HTH_ARSR"/>
    <property type="match status" value="1"/>
</dbReference>
<dbReference type="PANTHER" id="PTHR33154">
    <property type="entry name" value="TRANSCRIPTIONAL REGULATOR, ARSR FAMILY"/>
    <property type="match status" value="1"/>
</dbReference>
<dbReference type="NCBIfam" id="NF033788">
    <property type="entry name" value="HTH_metalloreg"/>
    <property type="match status" value="1"/>
</dbReference>
<keyword evidence="1" id="KW-0805">Transcription regulation</keyword>